<dbReference type="STRING" id="1156417.Y919_09210"/>
<organism evidence="2 3">
    <name type="scientific">Caloranaerobacter azorensis H53214</name>
    <dbReference type="NCBI Taxonomy" id="1156417"/>
    <lineage>
        <taxon>Bacteria</taxon>
        <taxon>Bacillati</taxon>
        <taxon>Bacillota</taxon>
        <taxon>Tissierellia</taxon>
        <taxon>Tissierellales</taxon>
        <taxon>Thermohalobacteraceae</taxon>
        <taxon>Caloranaerobacter</taxon>
    </lineage>
</organism>
<feature type="chain" id="PRO_5001916163" description="Lipoprotein" evidence="1">
    <location>
        <begin position="30"/>
        <end position="136"/>
    </location>
</feature>
<dbReference type="EMBL" id="AZTB01000050">
    <property type="protein sequence ID" value="KGG79902.1"/>
    <property type="molecule type" value="Genomic_DNA"/>
</dbReference>
<dbReference type="RefSeq" id="WP_035164172.1">
    <property type="nucleotide sequence ID" value="NZ_AZTB01000050.1"/>
</dbReference>
<comment type="caution">
    <text evidence="2">The sequence shown here is derived from an EMBL/GenBank/DDBJ whole genome shotgun (WGS) entry which is preliminary data.</text>
</comment>
<keyword evidence="1" id="KW-0732">Signal</keyword>
<name>A0A096BGA3_9FIRM</name>
<evidence type="ECO:0000313" key="3">
    <source>
        <dbReference type="Proteomes" id="UP000029622"/>
    </source>
</evidence>
<protein>
    <recommendedName>
        <fullName evidence="4">Lipoprotein</fullName>
    </recommendedName>
</protein>
<dbReference type="Proteomes" id="UP000029622">
    <property type="component" value="Unassembled WGS sequence"/>
</dbReference>
<reference evidence="2 3" key="1">
    <citation type="submission" date="2013-12" db="EMBL/GenBank/DDBJ databases">
        <title>Draft genome sequence of Caloranaerobacter sp. H53214.</title>
        <authorList>
            <person name="Jiang L.J."/>
            <person name="Shao Z.Z."/>
            <person name="Long M.N."/>
        </authorList>
    </citation>
    <scope>NUCLEOTIDE SEQUENCE [LARGE SCALE GENOMIC DNA]</scope>
    <source>
        <strain evidence="2 3">H53214</strain>
    </source>
</reference>
<accession>A0A096BGA3</accession>
<evidence type="ECO:0000256" key="1">
    <source>
        <dbReference type="SAM" id="SignalP"/>
    </source>
</evidence>
<evidence type="ECO:0000313" key="2">
    <source>
        <dbReference type="EMBL" id="KGG79902.1"/>
    </source>
</evidence>
<dbReference type="PROSITE" id="PS51257">
    <property type="entry name" value="PROKAR_LIPOPROTEIN"/>
    <property type="match status" value="1"/>
</dbReference>
<sequence length="136" mass="15827">MIKFYCNRRGAFFLLCVLVIFSFSLTACSNSKESHSVEFNFIPEEYEEEYSEIEKEIQVNRGFENIYIETNLNQGKIDIWIYNPDGEMVKKMSADSENNIIEKIPVNKNEGLWKMKIKIGQDTDGRIRAGTELPIE</sequence>
<proteinExistence type="predicted"/>
<gene>
    <name evidence="2" type="ORF">Y919_09210</name>
</gene>
<feature type="signal peptide" evidence="1">
    <location>
        <begin position="1"/>
        <end position="29"/>
    </location>
</feature>
<evidence type="ECO:0008006" key="4">
    <source>
        <dbReference type="Google" id="ProtNLM"/>
    </source>
</evidence>
<dbReference type="AlphaFoldDB" id="A0A096BGA3"/>